<feature type="compositionally biased region" description="Basic residues" evidence="1">
    <location>
        <begin position="65"/>
        <end position="74"/>
    </location>
</feature>
<organism evidence="2 3">
    <name type="scientific">Vibrio parahaemolyticus</name>
    <dbReference type="NCBI Taxonomy" id="670"/>
    <lineage>
        <taxon>Bacteria</taxon>
        <taxon>Pseudomonadati</taxon>
        <taxon>Pseudomonadota</taxon>
        <taxon>Gammaproteobacteria</taxon>
        <taxon>Vibrionales</taxon>
        <taxon>Vibrionaceae</taxon>
        <taxon>Vibrio</taxon>
    </lineage>
</organism>
<evidence type="ECO:0000313" key="2">
    <source>
        <dbReference type="EMBL" id="OQK03822.1"/>
    </source>
</evidence>
<dbReference type="AlphaFoldDB" id="A0AAX0MH25"/>
<evidence type="ECO:0000313" key="3">
    <source>
        <dbReference type="Proteomes" id="UP000191946"/>
    </source>
</evidence>
<accession>A0AAX0MH25</accession>
<feature type="region of interest" description="Disordered" evidence="1">
    <location>
        <begin position="65"/>
        <end position="86"/>
    </location>
</feature>
<dbReference type="Proteomes" id="UP000191946">
    <property type="component" value="Unassembled WGS sequence"/>
</dbReference>
<sequence>MTKFREIKELVLSHYSDKKKDALQPGEVFKAIDPLKRPNRFLIEIDDDSELEELIALHIACSHAPKPKKPKKPKNSSESTESVDPVVSIEPVEPKEFKLTAEDLFKASSMNGYIPEKDEAMVDKLMGMVTTHLPKHNEALVNGKNVFAINQKEVKNWGVCSLNPGTDKVSRRLAFSGDASASPKKCLYALEFVLRGNRTSFIEQIASKNKVVVNTLLKAGFKQESIKIMESTALKMLSCGTPDFVEGNQILWFVGDDQYHVISPMPSAQMIADINESIKTSREDSYLPLIRKSIGGINPLNASDLNTLIGGGSSQVFSVDLSFINKDKSKIEKLIISKKPLISRIYLSDFRLDKTDNLHKRGAGRYRKLISQAILSSLTLIIEMKNMIKEGLYSIEDVAVNEERLFMNPFSSQEDVDLCKNYLVNNVIASYNSQKLAIDDVMQKEIDTAASIIIERVS</sequence>
<dbReference type="EMBL" id="LHQV01000005">
    <property type="protein sequence ID" value="OQK03822.1"/>
    <property type="molecule type" value="Genomic_DNA"/>
</dbReference>
<gene>
    <name evidence="2" type="ORF">AKG60_02755</name>
</gene>
<name>A0AAX0MH25_VIBPH</name>
<evidence type="ECO:0000256" key="1">
    <source>
        <dbReference type="SAM" id="MobiDB-lite"/>
    </source>
</evidence>
<reference evidence="2 3" key="1">
    <citation type="submission" date="2015-08" db="EMBL/GenBank/DDBJ databases">
        <title>Draft Genome Sequences of Vibrio parahaemolyticus Strains.</title>
        <authorList>
            <person name="Gonzalez-Escalona N."/>
            <person name="DePaola A."/>
        </authorList>
    </citation>
    <scope>NUCLEOTIDE SEQUENCE [LARGE SCALE GENOMIC DNA]</scope>
    <source>
        <strain evidence="2 3">CFSAN001621</strain>
    </source>
</reference>
<protein>
    <submittedName>
        <fullName evidence="2">Uncharacterized protein</fullName>
    </submittedName>
</protein>
<dbReference type="RefSeq" id="WP_053317745.1">
    <property type="nucleotide sequence ID" value="NZ_LFZA01000047.1"/>
</dbReference>
<comment type="caution">
    <text evidence="2">The sequence shown here is derived from an EMBL/GenBank/DDBJ whole genome shotgun (WGS) entry which is preliminary data.</text>
</comment>
<proteinExistence type="predicted"/>
<keyword evidence="3" id="KW-1185">Reference proteome</keyword>